<feature type="region of interest" description="Disordered" evidence="1">
    <location>
        <begin position="127"/>
        <end position="147"/>
    </location>
</feature>
<name>A0A409YQ51_9AGAR</name>
<dbReference type="EMBL" id="NHYE01000516">
    <property type="protein sequence ID" value="PPR05119.1"/>
    <property type="molecule type" value="Genomic_DNA"/>
</dbReference>
<feature type="compositionally biased region" description="Basic and acidic residues" evidence="1">
    <location>
        <begin position="127"/>
        <end position="142"/>
    </location>
</feature>
<organism evidence="2 3">
    <name type="scientific">Gymnopilus dilepis</name>
    <dbReference type="NCBI Taxonomy" id="231916"/>
    <lineage>
        <taxon>Eukaryota</taxon>
        <taxon>Fungi</taxon>
        <taxon>Dikarya</taxon>
        <taxon>Basidiomycota</taxon>
        <taxon>Agaricomycotina</taxon>
        <taxon>Agaricomycetes</taxon>
        <taxon>Agaricomycetidae</taxon>
        <taxon>Agaricales</taxon>
        <taxon>Agaricineae</taxon>
        <taxon>Hymenogastraceae</taxon>
        <taxon>Gymnopilus</taxon>
    </lineage>
</organism>
<dbReference type="InParanoid" id="A0A409YQ51"/>
<keyword evidence="3" id="KW-1185">Reference proteome</keyword>
<evidence type="ECO:0000313" key="3">
    <source>
        <dbReference type="Proteomes" id="UP000284706"/>
    </source>
</evidence>
<reference evidence="2 3" key="1">
    <citation type="journal article" date="2018" name="Evol. Lett.">
        <title>Horizontal gene cluster transfer increased hallucinogenic mushroom diversity.</title>
        <authorList>
            <person name="Reynolds H.T."/>
            <person name="Vijayakumar V."/>
            <person name="Gluck-Thaler E."/>
            <person name="Korotkin H.B."/>
            <person name="Matheny P.B."/>
            <person name="Slot J.C."/>
        </authorList>
    </citation>
    <scope>NUCLEOTIDE SEQUENCE [LARGE SCALE GENOMIC DNA]</scope>
    <source>
        <strain evidence="2 3">SRW20</strain>
    </source>
</reference>
<proteinExistence type="predicted"/>
<accession>A0A409YQ51</accession>
<evidence type="ECO:0000256" key="1">
    <source>
        <dbReference type="SAM" id="MobiDB-lite"/>
    </source>
</evidence>
<protein>
    <submittedName>
        <fullName evidence="2">Uncharacterized protein</fullName>
    </submittedName>
</protein>
<dbReference type="Proteomes" id="UP000284706">
    <property type="component" value="Unassembled WGS sequence"/>
</dbReference>
<dbReference type="AlphaFoldDB" id="A0A409YQ51"/>
<comment type="caution">
    <text evidence="2">The sequence shown here is derived from an EMBL/GenBank/DDBJ whole genome shotgun (WGS) entry which is preliminary data.</text>
</comment>
<evidence type="ECO:0000313" key="2">
    <source>
        <dbReference type="EMBL" id="PPR05119.1"/>
    </source>
</evidence>
<sequence>MRGPFEIQKIRFYKTMKLTCIQYAARFLPQAVAEGRFEDYVAAVVNLYKDRCPSDPDIDWDSFRLSLSMVSMTQNQTVEESPVHWEVGLSLTYDRAHRPSPFAVASDLGFGRMKWLEAIVEADERRLAETNKQDTSKDKVNDSWDDEGPSNIVLDFMTPGVPDMGEDAHLFVIRRPESPDIIPAH</sequence>
<gene>
    <name evidence="2" type="ORF">CVT26_012207</name>
</gene>